<protein>
    <submittedName>
        <fullName evidence="2">Uncharacterized protein</fullName>
    </submittedName>
</protein>
<keyword evidence="1" id="KW-0812">Transmembrane</keyword>
<proteinExistence type="predicted"/>
<evidence type="ECO:0000313" key="2">
    <source>
        <dbReference type="EMBL" id="GHI20744.1"/>
    </source>
</evidence>
<reference evidence="2" key="1">
    <citation type="submission" date="2024-05" db="EMBL/GenBank/DDBJ databases">
        <title>Whole genome shotgun sequence of Streptomyces hydrogenans NBRC 13475.</title>
        <authorList>
            <person name="Komaki H."/>
            <person name="Tamura T."/>
        </authorList>
    </citation>
    <scope>NUCLEOTIDE SEQUENCE</scope>
    <source>
        <strain evidence="2">NBRC 13475</strain>
    </source>
</reference>
<name>A0ABQ3P6W9_9ACTN</name>
<gene>
    <name evidence="2" type="ORF">Shyd_21150</name>
</gene>
<feature type="transmembrane region" description="Helical" evidence="1">
    <location>
        <begin position="20"/>
        <end position="41"/>
    </location>
</feature>
<feature type="transmembrane region" description="Helical" evidence="1">
    <location>
        <begin position="53"/>
        <end position="71"/>
    </location>
</feature>
<dbReference type="EMBL" id="BNDW01000019">
    <property type="protein sequence ID" value="GHI20744.1"/>
    <property type="molecule type" value="Genomic_DNA"/>
</dbReference>
<evidence type="ECO:0000256" key="1">
    <source>
        <dbReference type="SAM" id="Phobius"/>
    </source>
</evidence>
<organism evidence="2 3">
    <name type="scientific">Streptomyces hydrogenans</name>
    <dbReference type="NCBI Taxonomy" id="1873719"/>
    <lineage>
        <taxon>Bacteria</taxon>
        <taxon>Bacillati</taxon>
        <taxon>Actinomycetota</taxon>
        <taxon>Actinomycetes</taxon>
        <taxon>Kitasatosporales</taxon>
        <taxon>Streptomycetaceae</taxon>
        <taxon>Streptomyces</taxon>
    </lineage>
</organism>
<dbReference type="Proteomes" id="UP001052739">
    <property type="component" value="Unassembled WGS sequence"/>
</dbReference>
<keyword evidence="1" id="KW-1133">Transmembrane helix</keyword>
<sequence>MGVGLAGGLLPGITFDGEDVDALLGLMMTALVMVVLTQLVYVGPSGRVPVPMLAVFGAIGFAQDALIWWLLSWLAPKVSPMHVEGWATILLAALLTRGAVLAASQLTSRVEIAEE</sequence>
<keyword evidence="3" id="KW-1185">Reference proteome</keyword>
<keyword evidence="1" id="KW-0472">Membrane</keyword>
<accession>A0ABQ3P6W9</accession>
<evidence type="ECO:0000313" key="3">
    <source>
        <dbReference type="Proteomes" id="UP001052739"/>
    </source>
</evidence>
<comment type="caution">
    <text evidence="2">The sequence shown here is derived from an EMBL/GenBank/DDBJ whole genome shotgun (WGS) entry which is preliminary data.</text>
</comment>
<feature type="transmembrane region" description="Helical" evidence="1">
    <location>
        <begin position="83"/>
        <end position="103"/>
    </location>
</feature>